<accession>A0A9P6E1A5</accession>
<organism evidence="1 2">
    <name type="scientific">Hydnum rufescens UP504</name>
    <dbReference type="NCBI Taxonomy" id="1448309"/>
    <lineage>
        <taxon>Eukaryota</taxon>
        <taxon>Fungi</taxon>
        <taxon>Dikarya</taxon>
        <taxon>Basidiomycota</taxon>
        <taxon>Agaricomycotina</taxon>
        <taxon>Agaricomycetes</taxon>
        <taxon>Cantharellales</taxon>
        <taxon>Hydnaceae</taxon>
        <taxon>Hydnum</taxon>
    </lineage>
</organism>
<comment type="caution">
    <text evidence="1">The sequence shown here is derived from an EMBL/GenBank/DDBJ whole genome shotgun (WGS) entry which is preliminary data.</text>
</comment>
<dbReference type="OrthoDB" id="3183898at2759"/>
<keyword evidence="2" id="KW-1185">Reference proteome</keyword>
<proteinExistence type="predicted"/>
<dbReference type="EMBL" id="MU128926">
    <property type="protein sequence ID" value="KAF9518185.1"/>
    <property type="molecule type" value="Genomic_DNA"/>
</dbReference>
<protein>
    <submittedName>
        <fullName evidence="1">Uncharacterized protein</fullName>
    </submittedName>
</protein>
<dbReference type="AlphaFoldDB" id="A0A9P6E1A5"/>
<name>A0A9P6E1A5_9AGAM</name>
<evidence type="ECO:0000313" key="2">
    <source>
        <dbReference type="Proteomes" id="UP000886523"/>
    </source>
</evidence>
<evidence type="ECO:0000313" key="1">
    <source>
        <dbReference type="EMBL" id="KAF9518185.1"/>
    </source>
</evidence>
<reference evidence="1" key="1">
    <citation type="journal article" date="2020" name="Nat. Commun.">
        <title>Large-scale genome sequencing of mycorrhizal fungi provides insights into the early evolution of symbiotic traits.</title>
        <authorList>
            <person name="Miyauchi S."/>
            <person name="Kiss E."/>
            <person name="Kuo A."/>
            <person name="Drula E."/>
            <person name="Kohler A."/>
            <person name="Sanchez-Garcia M."/>
            <person name="Morin E."/>
            <person name="Andreopoulos B."/>
            <person name="Barry K.W."/>
            <person name="Bonito G."/>
            <person name="Buee M."/>
            <person name="Carver A."/>
            <person name="Chen C."/>
            <person name="Cichocki N."/>
            <person name="Clum A."/>
            <person name="Culley D."/>
            <person name="Crous P.W."/>
            <person name="Fauchery L."/>
            <person name="Girlanda M."/>
            <person name="Hayes R.D."/>
            <person name="Keri Z."/>
            <person name="LaButti K."/>
            <person name="Lipzen A."/>
            <person name="Lombard V."/>
            <person name="Magnuson J."/>
            <person name="Maillard F."/>
            <person name="Murat C."/>
            <person name="Nolan M."/>
            <person name="Ohm R.A."/>
            <person name="Pangilinan J."/>
            <person name="Pereira M.F."/>
            <person name="Perotto S."/>
            <person name="Peter M."/>
            <person name="Pfister S."/>
            <person name="Riley R."/>
            <person name="Sitrit Y."/>
            <person name="Stielow J.B."/>
            <person name="Szollosi G."/>
            <person name="Zifcakova L."/>
            <person name="Stursova M."/>
            <person name="Spatafora J.W."/>
            <person name="Tedersoo L."/>
            <person name="Vaario L.M."/>
            <person name="Yamada A."/>
            <person name="Yan M."/>
            <person name="Wang P."/>
            <person name="Xu J."/>
            <person name="Bruns T."/>
            <person name="Baldrian P."/>
            <person name="Vilgalys R."/>
            <person name="Dunand C."/>
            <person name="Henrissat B."/>
            <person name="Grigoriev I.V."/>
            <person name="Hibbett D."/>
            <person name="Nagy L.G."/>
            <person name="Martin F.M."/>
        </authorList>
    </citation>
    <scope>NUCLEOTIDE SEQUENCE</scope>
    <source>
        <strain evidence="1">UP504</strain>
    </source>
</reference>
<gene>
    <name evidence="1" type="ORF">BS47DRAFT_1338439</name>
</gene>
<sequence>MQRPMKFTIYTPAGYAVQTKTFIYPHHGGPGAEFWWATLMQLGLCTYDDAQIPMAYFLRPGTTSDCSQFYVEGDGRCFEWCRDPNQPLVFTLYDIPTGCIHAQYVGGPFEKPDLYPYMQYHWSQDDALLMFAILSISIRRWTDIYNLC</sequence>
<dbReference type="Proteomes" id="UP000886523">
    <property type="component" value="Unassembled WGS sequence"/>
</dbReference>